<organism evidence="7 8">
    <name type="scientific">Tetranychus urticae</name>
    <name type="common">Two-spotted spider mite</name>
    <dbReference type="NCBI Taxonomy" id="32264"/>
    <lineage>
        <taxon>Eukaryota</taxon>
        <taxon>Metazoa</taxon>
        <taxon>Ecdysozoa</taxon>
        <taxon>Arthropoda</taxon>
        <taxon>Chelicerata</taxon>
        <taxon>Arachnida</taxon>
        <taxon>Acari</taxon>
        <taxon>Acariformes</taxon>
        <taxon>Trombidiformes</taxon>
        <taxon>Prostigmata</taxon>
        <taxon>Eleutherengona</taxon>
        <taxon>Raphignathae</taxon>
        <taxon>Tetranychoidea</taxon>
        <taxon>Tetranychidae</taxon>
        <taxon>Tetranychus</taxon>
    </lineage>
</organism>
<dbReference type="Pfam" id="PF07767">
    <property type="entry name" value="Nop53"/>
    <property type="match status" value="1"/>
</dbReference>
<dbReference type="Proteomes" id="UP000015104">
    <property type="component" value="Unassembled WGS sequence"/>
</dbReference>
<keyword evidence="3 5" id="KW-0690">Ribosome biogenesis</keyword>
<dbReference type="GO" id="GO:0000027">
    <property type="term" value="P:ribosomal large subunit assembly"/>
    <property type="evidence" value="ECO:0007669"/>
    <property type="project" value="UniProtKB-UniRule"/>
</dbReference>
<evidence type="ECO:0000256" key="1">
    <source>
        <dbReference type="ARBA" id="ARBA00008838"/>
    </source>
</evidence>
<reference evidence="8" key="1">
    <citation type="submission" date="2011-08" db="EMBL/GenBank/DDBJ databases">
        <authorList>
            <person name="Rombauts S."/>
        </authorList>
    </citation>
    <scope>NUCLEOTIDE SEQUENCE</scope>
    <source>
        <strain evidence="8">London</strain>
    </source>
</reference>
<dbReference type="EMBL" id="CAEY01000424">
    <property type="status" value="NOT_ANNOTATED_CDS"/>
    <property type="molecule type" value="Genomic_DNA"/>
</dbReference>
<gene>
    <name evidence="7" type="primary">107366773</name>
</gene>
<comment type="similarity">
    <text evidence="1 5">Belongs to the NOP53 family.</text>
</comment>
<keyword evidence="4 5" id="KW-0539">Nucleus</keyword>
<evidence type="ECO:0000256" key="5">
    <source>
        <dbReference type="PIRNR" id="PIRNR017302"/>
    </source>
</evidence>
<dbReference type="EnsemblMetazoa" id="tetur19g02550.1">
    <property type="protein sequence ID" value="tetur19g02550.1"/>
    <property type="gene ID" value="tetur19g02550"/>
</dbReference>
<evidence type="ECO:0000313" key="7">
    <source>
        <dbReference type="EnsemblMetazoa" id="tetur19g02550.1"/>
    </source>
</evidence>
<dbReference type="InterPro" id="IPR011687">
    <property type="entry name" value="Nop53/GLTSCR2"/>
</dbReference>
<dbReference type="OrthoDB" id="5072at2759"/>
<dbReference type="OMA" id="TEKWTHK"/>
<accession>T1KSB4</accession>
<dbReference type="GO" id="GO:0006364">
    <property type="term" value="P:rRNA processing"/>
    <property type="evidence" value="ECO:0007669"/>
    <property type="project" value="TreeGrafter"/>
</dbReference>
<dbReference type="HOGENOM" id="CLU_035888_0_1_1"/>
<comment type="function">
    <text evidence="5">May play a role in ribosome biogenesis.</text>
</comment>
<protein>
    <recommendedName>
        <fullName evidence="2 5">Ribosome biogenesis protein NOP53</fullName>
    </recommendedName>
</protein>
<dbReference type="STRING" id="32264.T1KSB4"/>
<name>T1KSB4_TETUR</name>
<dbReference type="AlphaFoldDB" id="T1KSB4"/>
<dbReference type="eggNOG" id="KOG2823">
    <property type="taxonomic scope" value="Eukaryota"/>
</dbReference>
<dbReference type="PIRSF" id="PIRSF017302">
    <property type="entry name" value="Gltscr2"/>
    <property type="match status" value="1"/>
</dbReference>
<reference evidence="7" key="2">
    <citation type="submission" date="2015-06" db="UniProtKB">
        <authorList>
            <consortium name="EnsemblMetazoa"/>
        </authorList>
    </citation>
    <scope>IDENTIFICATION</scope>
</reference>
<feature type="region of interest" description="Disordered" evidence="6">
    <location>
        <begin position="218"/>
        <end position="264"/>
    </location>
</feature>
<dbReference type="GO" id="GO:0005654">
    <property type="term" value="C:nucleoplasm"/>
    <property type="evidence" value="ECO:0007669"/>
    <property type="project" value="UniProtKB-SubCell"/>
</dbReference>
<sequence>MVASKKPKFAKSRRKGWKKVNIDEIDTFYEDVRLKERVGQPLDEPAFKIDKEAEIEPVLNGVKKGKVLKKLKQTKDLAKNIKAYKSLVPSSRVPPVVVFKNPAQPEKKVKPKTYGKSIKKKKEKWTDLKVGDIWSGTPTKAERKTRLKLKSVLPALELPHPGTSINPAIEDHQDLIKKAAEVELKKLKKDEKIQRLLHGGVTKKTQSQMQKEWLEEMSAGLPVANEDDQEKDDDEIVAEDPDLANPKKVIRAEDRKSKSKRRREMLAKMREKAIREEKEKKKKENKIYQLKRIKKEIAAGEEKHKKNMEIHQKKFEEKLCKPARLGPHKYEDPDIPVSLPGELADRLRLVKTEGDLFEDRLKSLQKRNIIEPRKLILKTQKKNVKYTEKRDCRDYENDLLNK</sequence>
<evidence type="ECO:0000313" key="8">
    <source>
        <dbReference type="Proteomes" id="UP000015104"/>
    </source>
</evidence>
<evidence type="ECO:0000256" key="6">
    <source>
        <dbReference type="SAM" id="MobiDB-lite"/>
    </source>
</evidence>
<dbReference type="PANTHER" id="PTHR14211">
    <property type="entry name" value="GLIOMA SUPPRESSOR CANDIDATE REGION GENE 2"/>
    <property type="match status" value="1"/>
</dbReference>
<proteinExistence type="inferred from homology"/>
<dbReference type="GO" id="GO:0005730">
    <property type="term" value="C:nucleolus"/>
    <property type="evidence" value="ECO:0007669"/>
    <property type="project" value="UniProtKB-SubCell"/>
</dbReference>
<dbReference type="GO" id="GO:0008097">
    <property type="term" value="F:5S rRNA binding"/>
    <property type="evidence" value="ECO:0007669"/>
    <property type="project" value="TreeGrafter"/>
</dbReference>
<keyword evidence="8" id="KW-1185">Reference proteome</keyword>
<feature type="compositionally biased region" description="Acidic residues" evidence="6">
    <location>
        <begin position="225"/>
        <end position="242"/>
    </location>
</feature>
<comment type="subcellular location">
    <subcellularLocation>
        <location evidence="5">Nucleus</location>
        <location evidence="5">Nucleolus</location>
    </subcellularLocation>
    <subcellularLocation>
        <location evidence="5">Nucleus</location>
        <location evidence="5">Nucleoplasm</location>
    </subcellularLocation>
</comment>
<evidence type="ECO:0000256" key="2">
    <source>
        <dbReference type="ARBA" id="ARBA00018339"/>
    </source>
</evidence>
<evidence type="ECO:0000256" key="4">
    <source>
        <dbReference type="ARBA" id="ARBA00023242"/>
    </source>
</evidence>
<dbReference type="KEGG" id="tut:107366773"/>
<evidence type="ECO:0000256" key="3">
    <source>
        <dbReference type="ARBA" id="ARBA00022517"/>
    </source>
</evidence>
<dbReference type="PANTHER" id="PTHR14211:SF7">
    <property type="entry name" value="RIBOSOME BIOGENESIS PROTEIN NOP53"/>
    <property type="match status" value="1"/>
</dbReference>